<dbReference type="SUPFAM" id="SSF51735">
    <property type="entry name" value="NAD(P)-binding Rossmann-fold domains"/>
    <property type="match status" value="1"/>
</dbReference>
<dbReference type="PROSITE" id="PS00061">
    <property type="entry name" value="ADH_SHORT"/>
    <property type="match status" value="1"/>
</dbReference>
<reference evidence="3" key="1">
    <citation type="submission" date="2021-06" db="EMBL/GenBank/DDBJ databases">
        <authorList>
            <person name="Kallberg Y."/>
            <person name="Tangrot J."/>
            <person name="Rosling A."/>
        </authorList>
    </citation>
    <scope>NUCLEOTIDE SEQUENCE</scope>
    <source>
        <strain evidence="3">IA702</strain>
    </source>
</reference>
<dbReference type="PANTHER" id="PTHR43313:SF1">
    <property type="entry name" value="3BETA-HYDROXYSTEROID DEHYDROGENASE DHS-16"/>
    <property type="match status" value="1"/>
</dbReference>
<dbReference type="InterPro" id="IPR020904">
    <property type="entry name" value="Sc_DH/Rdtase_CS"/>
</dbReference>
<accession>A0A9N9FGE9</accession>
<keyword evidence="2" id="KW-0812">Transmembrane</keyword>
<dbReference type="Proteomes" id="UP000789572">
    <property type="component" value="Unassembled WGS sequence"/>
</dbReference>
<feature type="transmembrane region" description="Helical" evidence="2">
    <location>
        <begin position="57"/>
        <end position="77"/>
    </location>
</feature>
<keyword evidence="2" id="KW-1133">Transmembrane helix</keyword>
<dbReference type="InterPro" id="IPR002347">
    <property type="entry name" value="SDR_fam"/>
</dbReference>
<protein>
    <submittedName>
        <fullName evidence="3">2907_t:CDS:1</fullName>
    </submittedName>
</protein>
<gene>
    <name evidence="3" type="ORF">POCULU_LOCUS4097</name>
</gene>
<dbReference type="GO" id="GO:0008202">
    <property type="term" value="P:steroid metabolic process"/>
    <property type="evidence" value="ECO:0007669"/>
    <property type="project" value="TreeGrafter"/>
</dbReference>
<evidence type="ECO:0000256" key="2">
    <source>
        <dbReference type="SAM" id="Phobius"/>
    </source>
</evidence>
<sequence>MSKRPSDLTKEILLYTTLLLDYISYAFNHYLCLFFHYFFGYPAPSTPHIPTSTYHPAVLVTGTSLGLGCNIALTLACRGYTVFATVRRVEESDELTRQLSLCENEYRGNLIPLVADVSNKADVMKLHNTIRAVCRKKIPFVGLINNASQVIYLPSEVASETAFRESFETNFFAVVSLTKIFLPMLRESNGRVINVGSISAWHSTAAMGVYASSKAAIRTLSRIWRQELKGMGVDVVLVEPGAIKTRFTQQVQQNFRSFTSFPNMSRYHEIPQNVKSTVVQKYERQYRAIGRYCDDLFENASPPGLASDAILNALMAAYPKSIYYVGLDAKLLAAMNWILGERIVEAIQESVIGY</sequence>
<keyword evidence="1" id="KW-0521">NADP</keyword>
<dbReference type="PANTHER" id="PTHR43313">
    <property type="entry name" value="SHORT-CHAIN DEHYDROGENASE/REDUCTASE FAMILY 9C"/>
    <property type="match status" value="1"/>
</dbReference>
<comment type="caution">
    <text evidence="3">The sequence shown here is derived from an EMBL/GenBank/DDBJ whole genome shotgun (WGS) entry which is preliminary data.</text>
</comment>
<dbReference type="EMBL" id="CAJVPJ010000505">
    <property type="protein sequence ID" value="CAG8531810.1"/>
    <property type="molecule type" value="Genomic_DNA"/>
</dbReference>
<dbReference type="InterPro" id="IPR036291">
    <property type="entry name" value="NAD(P)-bd_dom_sf"/>
</dbReference>
<keyword evidence="4" id="KW-1185">Reference proteome</keyword>
<dbReference type="OrthoDB" id="447842at2759"/>
<dbReference type="PRINTS" id="PR00081">
    <property type="entry name" value="GDHRDH"/>
</dbReference>
<evidence type="ECO:0000256" key="1">
    <source>
        <dbReference type="ARBA" id="ARBA00022857"/>
    </source>
</evidence>
<evidence type="ECO:0000313" key="3">
    <source>
        <dbReference type="EMBL" id="CAG8531810.1"/>
    </source>
</evidence>
<proteinExistence type="predicted"/>
<dbReference type="AlphaFoldDB" id="A0A9N9FGE9"/>
<evidence type="ECO:0000313" key="4">
    <source>
        <dbReference type="Proteomes" id="UP000789572"/>
    </source>
</evidence>
<dbReference type="Gene3D" id="3.40.50.720">
    <property type="entry name" value="NAD(P)-binding Rossmann-like Domain"/>
    <property type="match status" value="1"/>
</dbReference>
<organism evidence="3 4">
    <name type="scientific">Paraglomus occultum</name>
    <dbReference type="NCBI Taxonomy" id="144539"/>
    <lineage>
        <taxon>Eukaryota</taxon>
        <taxon>Fungi</taxon>
        <taxon>Fungi incertae sedis</taxon>
        <taxon>Mucoromycota</taxon>
        <taxon>Glomeromycotina</taxon>
        <taxon>Glomeromycetes</taxon>
        <taxon>Paraglomerales</taxon>
        <taxon>Paraglomeraceae</taxon>
        <taxon>Paraglomus</taxon>
    </lineage>
</organism>
<name>A0A9N9FGE9_9GLOM</name>
<dbReference type="GO" id="GO:0016491">
    <property type="term" value="F:oxidoreductase activity"/>
    <property type="evidence" value="ECO:0007669"/>
    <property type="project" value="TreeGrafter"/>
</dbReference>
<feature type="transmembrane region" description="Helical" evidence="2">
    <location>
        <begin position="12"/>
        <end position="37"/>
    </location>
</feature>
<dbReference type="Pfam" id="PF00106">
    <property type="entry name" value="adh_short"/>
    <property type="match status" value="1"/>
</dbReference>
<keyword evidence="2" id="KW-0472">Membrane</keyword>